<protein>
    <submittedName>
        <fullName evidence="1">Uncharacterized protein</fullName>
    </submittedName>
</protein>
<sequence>MMLLTSVVMKGAISPLSQSLRVRSEGDVLYQTTTVRMTLMAPRIPLPYTCLLRHRFFLSLFSKSPSRSIHVFVRQSHMFGLTEGLRISKGHSSSTFSQGPLAHRGRINHTITTILEQVGQVVLCDADRLWFCLWFNIS</sequence>
<evidence type="ECO:0000313" key="2">
    <source>
        <dbReference type="Proteomes" id="UP000324222"/>
    </source>
</evidence>
<keyword evidence="2" id="KW-1185">Reference proteome</keyword>
<proteinExistence type="predicted"/>
<evidence type="ECO:0000313" key="1">
    <source>
        <dbReference type="EMBL" id="MPC30614.1"/>
    </source>
</evidence>
<dbReference type="AlphaFoldDB" id="A0A5B7ECV8"/>
<reference evidence="1 2" key="1">
    <citation type="submission" date="2019-05" db="EMBL/GenBank/DDBJ databases">
        <title>Another draft genome of Portunus trituberculatus and its Hox gene families provides insights of decapod evolution.</title>
        <authorList>
            <person name="Jeong J.-H."/>
            <person name="Song I."/>
            <person name="Kim S."/>
            <person name="Choi T."/>
            <person name="Kim D."/>
            <person name="Ryu S."/>
            <person name="Kim W."/>
        </authorList>
    </citation>
    <scope>NUCLEOTIDE SEQUENCE [LARGE SCALE GENOMIC DNA]</scope>
    <source>
        <tissue evidence="1">Muscle</tissue>
    </source>
</reference>
<comment type="caution">
    <text evidence="1">The sequence shown here is derived from an EMBL/GenBank/DDBJ whole genome shotgun (WGS) entry which is preliminary data.</text>
</comment>
<gene>
    <name evidence="1" type="ORF">E2C01_023881</name>
</gene>
<name>A0A5B7ECV8_PORTR</name>
<organism evidence="1 2">
    <name type="scientific">Portunus trituberculatus</name>
    <name type="common">Swimming crab</name>
    <name type="synonym">Neptunus trituberculatus</name>
    <dbReference type="NCBI Taxonomy" id="210409"/>
    <lineage>
        <taxon>Eukaryota</taxon>
        <taxon>Metazoa</taxon>
        <taxon>Ecdysozoa</taxon>
        <taxon>Arthropoda</taxon>
        <taxon>Crustacea</taxon>
        <taxon>Multicrustacea</taxon>
        <taxon>Malacostraca</taxon>
        <taxon>Eumalacostraca</taxon>
        <taxon>Eucarida</taxon>
        <taxon>Decapoda</taxon>
        <taxon>Pleocyemata</taxon>
        <taxon>Brachyura</taxon>
        <taxon>Eubrachyura</taxon>
        <taxon>Portunoidea</taxon>
        <taxon>Portunidae</taxon>
        <taxon>Portuninae</taxon>
        <taxon>Portunus</taxon>
    </lineage>
</organism>
<dbReference type="Proteomes" id="UP000324222">
    <property type="component" value="Unassembled WGS sequence"/>
</dbReference>
<dbReference type="EMBL" id="VSRR010002285">
    <property type="protein sequence ID" value="MPC30614.1"/>
    <property type="molecule type" value="Genomic_DNA"/>
</dbReference>
<accession>A0A5B7ECV8</accession>